<dbReference type="Proteomes" id="UP000887159">
    <property type="component" value="Unassembled WGS sequence"/>
</dbReference>
<organism evidence="1 2">
    <name type="scientific">Trichonephila clavipes</name>
    <name type="common">Golden silk orbweaver</name>
    <name type="synonym">Nephila clavipes</name>
    <dbReference type="NCBI Taxonomy" id="2585209"/>
    <lineage>
        <taxon>Eukaryota</taxon>
        <taxon>Metazoa</taxon>
        <taxon>Ecdysozoa</taxon>
        <taxon>Arthropoda</taxon>
        <taxon>Chelicerata</taxon>
        <taxon>Arachnida</taxon>
        <taxon>Araneae</taxon>
        <taxon>Araneomorphae</taxon>
        <taxon>Entelegynae</taxon>
        <taxon>Araneoidea</taxon>
        <taxon>Nephilidae</taxon>
        <taxon>Trichonephila</taxon>
    </lineage>
</organism>
<gene>
    <name evidence="1" type="ORF">TNCV_5098431</name>
</gene>
<evidence type="ECO:0000313" key="1">
    <source>
        <dbReference type="EMBL" id="GFY01982.1"/>
    </source>
</evidence>
<sequence length="145" mass="16378">MEKIWKAKYKVAENFVPNSQMKQRIEVQLPSFKIQHPVNKTMDLLGNPSKKLKLDLSNNHDGNFGNDDLWGQDDLTAEEFDMLQSQATQKLERDSTNTFRQPYPIVNGPIEASTSKVITSSSVMEGSVSPMVKLWVLPANLNIDV</sequence>
<name>A0A8X6RUD7_TRICX</name>
<evidence type="ECO:0000313" key="2">
    <source>
        <dbReference type="Proteomes" id="UP000887159"/>
    </source>
</evidence>
<comment type="caution">
    <text evidence="1">The sequence shown here is derived from an EMBL/GenBank/DDBJ whole genome shotgun (WGS) entry which is preliminary data.</text>
</comment>
<dbReference type="EMBL" id="BMAU01021232">
    <property type="protein sequence ID" value="GFY01982.1"/>
    <property type="molecule type" value="Genomic_DNA"/>
</dbReference>
<reference evidence="1" key="1">
    <citation type="submission" date="2020-08" db="EMBL/GenBank/DDBJ databases">
        <title>Multicomponent nature underlies the extraordinary mechanical properties of spider dragline silk.</title>
        <authorList>
            <person name="Kono N."/>
            <person name="Nakamura H."/>
            <person name="Mori M."/>
            <person name="Yoshida Y."/>
            <person name="Ohtoshi R."/>
            <person name="Malay A.D."/>
            <person name="Moran D.A.P."/>
            <person name="Tomita M."/>
            <person name="Numata K."/>
            <person name="Arakawa K."/>
        </authorList>
    </citation>
    <scope>NUCLEOTIDE SEQUENCE</scope>
</reference>
<proteinExistence type="predicted"/>
<accession>A0A8X6RUD7</accession>
<dbReference type="AlphaFoldDB" id="A0A8X6RUD7"/>
<protein>
    <submittedName>
        <fullName evidence="1">Uncharacterized protein</fullName>
    </submittedName>
</protein>
<keyword evidence="2" id="KW-1185">Reference proteome</keyword>